<dbReference type="AlphaFoldDB" id="A0A8H6ZDT6"/>
<comment type="caution">
    <text evidence="1">The sequence shown here is derived from an EMBL/GenBank/DDBJ whole genome shotgun (WGS) entry which is preliminary data.</text>
</comment>
<dbReference type="Proteomes" id="UP000623467">
    <property type="component" value="Unassembled WGS sequence"/>
</dbReference>
<gene>
    <name evidence="1" type="ORF">MSAN_00329200</name>
</gene>
<sequence length="518" mass="58908">MSLNDSPFVDRLNTNYAPSNSEILEIHALLVDPENELARIDARIEEMEIALVQLKEQRASLKGPIDAHRTLLAPIRRIPQDVLVEIFLLCLPSEHDALIDPAEAPLMLVRICRHWRSVACSTPILRRSIHIPSLHYRETPPNVLAKLEKIVKEWLELSANCSLSVSFVDTANYVPDLDSHPLVLQLLPFSRRFCHLTLTGDAAFLQPILRLGSEDLPLLQTLRTELRYSISDCFDAFRIPTLRDISLCVDAEPHSLPLPWSRLTSLRLACGYLRTDHGRNGGLDIGGAFDVLRRCPNLVDCQLKVNAVRENAKHDTSPIVLPHLQTLLLPIVYYRPFEKWGWRLVAPKLCFLQVGNHKVITTSLPHGQDMRATIDPQFFELSGLQELLQSFPMITHLQLMTTALEHDERWIGHLLDPFLAFFGPPHELCPMLTNMVILRPNPALSDASVLAFVRARMAMITPLQYIRVQFIRPKEFDLMPELQCFISDGLKVDLKYPGPQWEFKPLAGLDGPHHRLSY</sequence>
<evidence type="ECO:0000313" key="2">
    <source>
        <dbReference type="Proteomes" id="UP000623467"/>
    </source>
</evidence>
<proteinExistence type="predicted"/>
<dbReference type="EMBL" id="JACAZH010000002">
    <property type="protein sequence ID" value="KAF7374451.1"/>
    <property type="molecule type" value="Genomic_DNA"/>
</dbReference>
<accession>A0A8H6ZDT6</accession>
<evidence type="ECO:0000313" key="1">
    <source>
        <dbReference type="EMBL" id="KAF7374451.1"/>
    </source>
</evidence>
<reference evidence="1" key="1">
    <citation type="submission" date="2020-05" db="EMBL/GenBank/DDBJ databases">
        <title>Mycena genomes resolve the evolution of fungal bioluminescence.</title>
        <authorList>
            <person name="Tsai I.J."/>
        </authorList>
    </citation>
    <scope>NUCLEOTIDE SEQUENCE</scope>
    <source>
        <strain evidence="1">160909Yilan</strain>
    </source>
</reference>
<dbReference type="OrthoDB" id="3248197at2759"/>
<name>A0A8H6ZDT6_9AGAR</name>
<organism evidence="1 2">
    <name type="scientific">Mycena sanguinolenta</name>
    <dbReference type="NCBI Taxonomy" id="230812"/>
    <lineage>
        <taxon>Eukaryota</taxon>
        <taxon>Fungi</taxon>
        <taxon>Dikarya</taxon>
        <taxon>Basidiomycota</taxon>
        <taxon>Agaricomycotina</taxon>
        <taxon>Agaricomycetes</taxon>
        <taxon>Agaricomycetidae</taxon>
        <taxon>Agaricales</taxon>
        <taxon>Marasmiineae</taxon>
        <taxon>Mycenaceae</taxon>
        <taxon>Mycena</taxon>
    </lineage>
</organism>
<keyword evidence="2" id="KW-1185">Reference proteome</keyword>
<protein>
    <submittedName>
        <fullName evidence="1">Hexose carrier protein</fullName>
    </submittedName>
</protein>